<protein>
    <submittedName>
        <fullName evidence="1">Uncharacterized protein</fullName>
    </submittedName>
</protein>
<dbReference type="EMBL" id="GBXM01066828">
    <property type="protein sequence ID" value="JAH41749.1"/>
    <property type="molecule type" value="Transcribed_RNA"/>
</dbReference>
<evidence type="ECO:0000313" key="1">
    <source>
        <dbReference type="EMBL" id="JAH41749.1"/>
    </source>
</evidence>
<dbReference type="AlphaFoldDB" id="A0A0E9SK65"/>
<organism evidence="1">
    <name type="scientific">Anguilla anguilla</name>
    <name type="common">European freshwater eel</name>
    <name type="synonym">Muraena anguilla</name>
    <dbReference type="NCBI Taxonomy" id="7936"/>
    <lineage>
        <taxon>Eukaryota</taxon>
        <taxon>Metazoa</taxon>
        <taxon>Chordata</taxon>
        <taxon>Craniata</taxon>
        <taxon>Vertebrata</taxon>
        <taxon>Euteleostomi</taxon>
        <taxon>Actinopterygii</taxon>
        <taxon>Neopterygii</taxon>
        <taxon>Teleostei</taxon>
        <taxon>Anguilliformes</taxon>
        <taxon>Anguillidae</taxon>
        <taxon>Anguilla</taxon>
    </lineage>
</organism>
<accession>A0A0E9SK65</accession>
<name>A0A0E9SK65_ANGAN</name>
<proteinExistence type="predicted"/>
<reference evidence="1" key="2">
    <citation type="journal article" date="2015" name="Fish Shellfish Immunol.">
        <title>Early steps in the European eel (Anguilla anguilla)-Vibrio vulnificus interaction in the gills: Role of the RtxA13 toxin.</title>
        <authorList>
            <person name="Callol A."/>
            <person name="Pajuelo D."/>
            <person name="Ebbesson L."/>
            <person name="Teles M."/>
            <person name="MacKenzie S."/>
            <person name="Amaro C."/>
        </authorList>
    </citation>
    <scope>NUCLEOTIDE SEQUENCE</scope>
</reference>
<sequence length="21" mass="2400">MLLSTCSNNAHNDCVDRVMIY</sequence>
<reference evidence="1" key="1">
    <citation type="submission" date="2014-11" db="EMBL/GenBank/DDBJ databases">
        <authorList>
            <person name="Amaro Gonzalez C."/>
        </authorList>
    </citation>
    <scope>NUCLEOTIDE SEQUENCE</scope>
</reference>